<organism evidence="3 4">
    <name type="scientific">Corallococcus exiguus</name>
    <dbReference type="NCBI Taxonomy" id="83462"/>
    <lineage>
        <taxon>Bacteria</taxon>
        <taxon>Pseudomonadati</taxon>
        <taxon>Myxococcota</taxon>
        <taxon>Myxococcia</taxon>
        <taxon>Myxococcales</taxon>
        <taxon>Cystobacterineae</taxon>
        <taxon>Myxococcaceae</taxon>
        <taxon>Corallococcus</taxon>
    </lineage>
</organism>
<evidence type="ECO:0000256" key="1">
    <source>
        <dbReference type="ARBA" id="ARBA00022801"/>
    </source>
</evidence>
<dbReference type="CDD" id="cd03443">
    <property type="entry name" value="PaaI_thioesterase"/>
    <property type="match status" value="1"/>
</dbReference>
<accession>A0A7X4YIZ9</accession>
<dbReference type="SUPFAM" id="SSF54637">
    <property type="entry name" value="Thioesterase/thiol ester dehydrase-isomerase"/>
    <property type="match status" value="1"/>
</dbReference>
<evidence type="ECO:0000313" key="3">
    <source>
        <dbReference type="EMBL" id="NBC46281.1"/>
    </source>
</evidence>
<dbReference type="RefSeq" id="WP_139918545.1">
    <property type="nucleotide sequence ID" value="NZ_CBCSLE010000085.1"/>
</dbReference>
<sequence length="116" mass="12412">MAMEQACLRELVERGPGTARVRLPVSSRRLNGLGTPHGALIFALADIAFATACNSHGQTAIGIQANITYLTAANDGPLEATARELSRGRKLATYEVRVLDSGERQIAAFQATAYLR</sequence>
<dbReference type="InterPro" id="IPR006683">
    <property type="entry name" value="Thioestr_dom"/>
</dbReference>
<dbReference type="InterPro" id="IPR052723">
    <property type="entry name" value="Acyl-CoA_thioesterase_PaaI"/>
</dbReference>
<dbReference type="AlphaFoldDB" id="A0A7X4YIZ9"/>
<keyword evidence="1" id="KW-0378">Hydrolase</keyword>
<evidence type="ECO:0000313" key="4">
    <source>
        <dbReference type="Proteomes" id="UP000537825"/>
    </source>
</evidence>
<proteinExistence type="predicted"/>
<evidence type="ECO:0000259" key="2">
    <source>
        <dbReference type="Pfam" id="PF03061"/>
    </source>
</evidence>
<comment type="caution">
    <text evidence="3">The sequence shown here is derived from an EMBL/GenBank/DDBJ whole genome shotgun (WGS) entry which is preliminary data.</text>
</comment>
<gene>
    <name evidence="3" type="ORF">GTZ93_41495</name>
</gene>
<name>A0A7X4YIZ9_9BACT</name>
<dbReference type="PANTHER" id="PTHR42856:SF1">
    <property type="entry name" value="ACYL-COENZYME A THIOESTERASE PAAI"/>
    <property type="match status" value="1"/>
</dbReference>
<dbReference type="Pfam" id="PF03061">
    <property type="entry name" value="4HBT"/>
    <property type="match status" value="1"/>
</dbReference>
<dbReference type="InterPro" id="IPR029069">
    <property type="entry name" value="HotDog_dom_sf"/>
</dbReference>
<dbReference type="PANTHER" id="PTHR42856">
    <property type="entry name" value="ACYL-COENZYME A THIOESTERASE PAAI"/>
    <property type="match status" value="1"/>
</dbReference>
<reference evidence="3 4" key="1">
    <citation type="submission" date="2020-01" db="EMBL/GenBank/DDBJ databases">
        <title>The draft genome sequence of Corallococcus exiguus DSM 14696.</title>
        <authorList>
            <person name="Zhang X."/>
            <person name="Zhu H."/>
        </authorList>
    </citation>
    <scope>NUCLEOTIDE SEQUENCE [LARGE SCALE GENOMIC DNA]</scope>
    <source>
        <strain evidence="3 4">DSM 14696</strain>
    </source>
</reference>
<protein>
    <submittedName>
        <fullName evidence="3">Hotdog fold thioesterase</fullName>
    </submittedName>
</protein>
<dbReference type="EMBL" id="JAAAPK010000020">
    <property type="protein sequence ID" value="NBC46281.1"/>
    <property type="molecule type" value="Genomic_DNA"/>
</dbReference>
<dbReference type="Proteomes" id="UP000537825">
    <property type="component" value="Unassembled WGS sequence"/>
</dbReference>
<keyword evidence="4" id="KW-1185">Reference proteome</keyword>
<dbReference type="InterPro" id="IPR003736">
    <property type="entry name" value="PAAI_dom"/>
</dbReference>
<dbReference type="Gene3D" id="3.10.129.10">
    <property type="entry name" value="Hotdog Thioesterase"/>
    <property type="match status" value="1"/>
</dbReference>
<dbReference type="NCBIfam" id="TIGR00369">
    <property type="entry name" value="unchar_dom_1"/>
    <property type="match status" value="1"/>
</dbReference>
<dbReference type="GO" id="GO:0016289">
    <property type="term" value="F:acyl-CoA hydrolase activity"/>
    <property type="evidence" value="ECO:0007669"/>
    <property type="project" value="UniProtKB-ARBA"/>
</dbReference>
<feature type="domain" description="Thioesterase" evidence="2">
    <location>
        <begin position="34"/>
        <end position="106"/>
    </location>
</feature>